<feature type="compositionally biased region" description="Basic and acidic residues" evidence="2">
    <location>
        <begin position="390"/>
        <end position="399"/>
    </location>
</feature>
<dbReference type="EMBL" id="BSYJ01000002">
    <property type="protein sequence ID" value="GMG86849.1"/>
    <property type="molecule type" value="Genomic_DNA"/>
</dbReference>
<dbReference type="PANTHER" id="PTHR12994">
    <property type="entry name" value="SECERNIN"/>
    <property type="match status" value="1"/>
</dbReference>
<comment type="catalytic activity">
    <reaction evidence="1">
        <text>an L-aminoacyl-L-amino acid + H2O = 2 an L-alpha-amino acid</text>
        <dbReference type="Rhea" id="RHEA:48940"/>
        <dbReference type="ChEBI" id="CHEBI:15377"/>
        <dbReference type="ChEBI" id="CHEBI:59869"/>
        <dbReference type="ChEBI" id="CHEBI:77460"/>
    </reaction>
</comment>
<comment type="caution">
    <text evidence="3">The sequence shown here is derived from an EMBL/GenBank/DDBJ whole genome shotgun (WGS) entry which is preliminary data.</text>
</comment>
<evidence type="ECO:0000256" key="2">
    <source>
        <dbReference type="SAM" id="MobiDB-lite"/>
    </source>
</evidence>
<protein>
    <recommendedName>
        <fullName evidence="1">Dipeptidase</fullName>
        <ecNumber evidence="1">3.4.-.-</ecNumber>
    </recommendedName>
</protein>
<dbReference type="EC" id="3.4.-.-" evidence="1"/>
<evidence type="ECO:0000256" key="1">
    <source>
        <dbReference type="RuleBase" id="RU364089"/>
    </source>
</evidence>
<dbReference type="RefSeq" id="WP_285763456.1">
    <property type="nucleotide sequence ID" value="NZ_BSYJ01000002.1"/>
</dbReference>
<dbReference type="Pfam" id="PF03577">
    <property type="entry name" value="Peptidase_C69"/>
    <property type="match status" value="1"/>
</dbReference>
<dbReference type="PANTHER" id="PTHR12994:SF17">
    <property type="entry name" value="LD30995P"/>
    <property type="match status" value="1"/>
</dbReference>
<dbReference type="Gene3D" id="3.60.60.10">
    <property type="entry name" value="Penicillin V Acylase, Chain A"/>
    <property type="match status" value="1"/>
</dbReference>
<accession>A0ABQ6LXK7</accession>
<organism evidence="3 4">
    <name type="scientific">Biformimicrobium ophioploci</name>
    <dbReference type="NCBI Taxonomy" id="3036711"/>
    <lineage>
        <taxon>Bacteria</taxon>
        <taxon>Pseudomonadati</taxon>
        <taxon>Pseudomonadota</taxon>
        <taxon>Gammaproteobacteria</taxon>
        <taxon>Cellvibrionales</taxon>
        <taxon>Microbulbiferaceae</taxon>
        <taxon>Biformimicrobium</taxon>
    </lineage>
</organism>
<keyword evidence="1" id="KW-0378">Hydrolase</keyword>
<keyword evidence="1" id="KW-0645">Protease</keyword>
<feature type="region of interest" description="Disordered" evidence="2">
    <location>
        <begin position="380"/>
        <end position="399"/>
    </location>
</feature>
<proteinExistence type="inferred from homology"/>
<name>A0ABQ6LXK7_9GAMM</name>
<reference evidence="3 4" key="1">
    <citation type="submission" date="2023-04" db="EMBL/GenBank/DDBJ databases">
        <title>Marinobulbifer ophiurae gen. nov., sp. Nov., isolate from tissue of brittle star Ophioplocus japonicus.</title>
        <authorList>
            <person name="Kawano K."/>
            <person name="Sawayama S."/>
            <person name="Nakagawa S."/>
        </authorList>
    </citation>
    <scope>NUCLEOTIDE SEQUENCE [LARGE SCALE GENOMIC DNA]</scope>
    <source>
        <strain evidence="3 4">NKW57</strain>
    </source>
</reference>
<gene>
    <name evidence="3" type="ORF">MNKW57_11700</name>
</gene>
<keyword evidence="1" id="KW-0224">Dipeptidase</keyword>
<keyword evidence="4" id="KW-1185">Reference proteome</keyword>
<sequence length="399" mass="43873">MCDSFAIRRDGAVWLAKNSDRDPLEAQRVEWHPPAKETSPGSMMTTWTQVPQVARRYGCVISRPAWIWGAEMGVNECGVAIANEAIFSRSVLQNGAGLLGMDLVRLGLERGDSAESALSVICELLEEFGQGGPAGYENRNFRYDSSFLIADRDHIWKLETAGREWVAKRISAADSISNGLTIEEDYDRACPVTSGRPVNFASRNDSRLMPFFGKVARRRAQSLERAWGLAQAETPGFADFAAVLRSHAGTGPGGNADLCMHAGTGLGRVWRPSETTCAMIVRLDAKGPRMAFTGTAQTCNSLFRPMGFSNGWQLQQPDLWETYRGQVLNRLQGLDRELLKQWKARLMEVEGQVFAAIEAGDGAAANRLVQSLHDSRYHLPPLSAEQPLATEEKRAEGVA</sequence>
<dbReference type="InterPro" id="IPR005322">
    <property type="entry name" value="Peptidase_C69"/>
</dbReference>
<evidence type="ECO:0000313" key="3">
    <source>
        <dbReference type="EMBL" id="GMG86849.1"/>
    </source>
</evidence>
<dbReference type="Proteomes" id="UP001224392">
    <property type="component" value="Unassembled WGS sequence"/>
</dbReference>
<comment type="similarity">
    <text evidence="1">Belongs to the peptidase C69 family.</text>
</comment>
<evidence type="ECO:0000313" key="4">
    <source>
        <dbReference type="Proteomes" id="UP001224392"/>
    </source>
</evidence>